<evidence type="ECO:0000313" key="6">
    <source>
        <dbReference type="EMBL" id="KAL3847659.1"/>
    </source>
</evidence>
<sequence>MFKTMSSLSGVGIFWAIVSFCASVGASIGFYMPYWLSGHMTISGGNKTPVHFGVFRRCNYPRQVDGVIEMVMECGRYTTFLDIPSISWQIATLTLGVGCGLAMLVAFTSILALCVRGAVTPSVARAAGVIQLCAGLLMGAGVGLYPNGWDSREVQEVCDNVSRSYFMGGCTLSWSFYMAAAGSGLTLICAVLSCHATKKKMDVANYQL</sequence>
<comment type="caution">
    <text evidence="6">The sequence shown here is derived from an EMBL/GenBank/DDBJ whole genome shotgun (WGS) entry which is preliminary data.</text>
</comment>
<keyword evidence="4 5" id="KW-0472">Membrane</keyword>
<dbReference type="InterPro" id="IPR019372">
    <property type="entry name" value="LHFPL"/>
</dbReference>
<name>A0ABD3UDT1_SINWO</name>
<dbReference type="Pfam" id="PF10242">
    <property type="entry name" value="L_HMGIC_fpl"/>
    <property type="match status" value="1"/>
</dbReference>
<dbReference type="PANTHER" id="PTHR12489:SF16">
    <property type="entry name" value="LHFPL TETRASPAN SUBFAMILY MEMBER 6 PROTEIN-RELATED"/>
    <property type="match status" value="1"/>
</dbReference>
<dbReference type="PANTHER" id="PTHR12489">
    <property type="entry name" value="LIPOMA HMGIC FUSION PARTNER-LIKE PROTEIN"/>
    <property type="match status" value="1"/>
</dbReference>
<organism evidence="6 7">
    <name type="scientific">Sinanodonta woodiana</name>
    <name type="common">Chinese pond mussel</name>
    <name type="synonym">Anodonta woodiana</name>
    <dbReference type="NCBI Taxonomy" id="1069815"/>
    <lineage>
        <taxon>Eukaryota</taxon>
        <taxon>Metazoa</taxon>
        <taxon>Spiralia</taxon>
        <taxon>Lophotrochozoa</taxon>
        <taxon>Mollusca</taxon>
        <taxon>Bivalvia</taxon>
        <taxon>Autobranchia</taxon>
        <taxon>Heteroconchia</taxon>
        <taxon>Palaeoheterodonta</taxon>
        <taxon>Unionida</taxon>
        <taxon>Unionoidea</taxon>
        <taxon>Unionidae</taxon>
        <taxon>Unioninae</taxon>
        <taxon>Sinanodonta</taxon>
    </lineage>
</organism>
<evidence type="ECO:0000256" key="4">
    <source>
        <dbReference type="ARBA" id="ARBA00023136"/>
    </source>
</evidence>
<feature type="transmembrane region" description="Helical" evidence="5">
    <location>
        <begin position="86"/>
        <end position="114"/>
    </location>
</feature>
<dbReference type="Gene3D" id="1.20.140.150">
    <property type="match status" value="1"/>
</dbReference>
<evidence type="ECO:0000256" key="5">
    <source>
        <dbReference type="SAM" id="Phobius"/>
    </source>
</evidence>
<keyword evidence="3 5" id="KW-1133">Transmembrane helix</keyword>
<evidence type="ECO:0000256" key="1">
    <source>
        <dbReference type="ARBA" id="ARBA00004141"/>
    </source>
</evidence>
<feature type="transmembrane region" description="Helical" evidence="5">
    <location>
        <begin position="165"/>
        <end position="192"/>
    </location>
</feature>
<dbReference type="Proteomes" id="UP001634394">
    <property type="component" value="Unassembled WGS sequence"/>
</dbReference>
<gene>
    <name evidence="6" type="ORF">ACJMK2_018560</name>
</gene>
<evidence type="ECO:0000313" key="7">
    <source>
        <dbReference type="Proteomes" id="UP001634394"/>
    </source>
</evidence>
<dbReference type="AlphaFoldDB" id="A0ABD3UDT1"/>
<comment type="subcellular location">
    <subcellularLocation>
        <location evidence="1">Membrane</location>
        <topology evidence="1">Multi-pass membrane protein</topology>
    </subcellularLocation>
</comment>
<evidence type="ECO:0000256" key="3">
    <source>
        <dbReference type="ARBA" id="ARBA00022989"/>
    </source>
</evidence>
<feature type="transmembrane region" description="Helical" evidence="5">
    <location>
        <begin position="126"/>
        <end position="145"/>
    </location>
</feature>
<evidence type="ECO:0000256" key="2">
    <source>
        <dbReference type="ARBA" id="ARBA00022692"/>
    </source>
</evidence>
<dbReference type="EMBL" id="JBJQND010000016">
    <property type="protein sequence ID" value="KAL3847659.1"/>
    <property type="molecule type" value="Genomic_DNA"/>
</dbReference>
<feature type="transmembrane region" description="Helical" evidence="5">
    <location>
        <begin position="12"/>
        <end position="32"/>
    </location>
</feature>
<dbReference type="GO" id="GO:0016020">
    <property type="term" value="C:membrane"/>
    <property type="evidence" value="ECO:0007669"/>
    <property type="project" value="UniProtKB-SubCell"/>
</dbReference>
<protein>
    <submittedName>
        <fullName evidence="6">Uncharacterized protein</fullName>
    </submittedName>
</protein>
<reference evidence="6 7" key="1">
    <citation type="submission" date="2024-11" db="EMBL/GenBank/DDBJ databases">
        <title>Chromosome-level genome assembly of the freshwater bivalve Anodonta woodiana.</title>
        <authorList>
            <person name="Chen X."/>
        </authorList>
    </citation>
    <scope>NUCLEOTIDE SEQUENCE [LARGE SCALE GENOMIC DNA]</scope>
    <source>
        <strain evidence="6">MN2024</strain>
        <tissue evidence="6">Gills</tissue>
    </source>
</reference>
<keyword evidence="2 5" id="KW-0812">Transmembrane</keyword>
<keyword evidence="7" id="KW-1185">Reference proteome</keyword>
<accession>A0ABD3UDT1</accession>
<proteinExistence type="predicted"/>